<gene>
    <name evidence="2" type="ORF">P8T11_01115</name>
</gene>
<feature type="region of interest" description="Disordered" evidence="1">
    <location>
        <begin position="34"/>
        <end position="79"/>
    </location>
</feature>
<evidence type="ECO:0000256" key="1">
    <source>
        <dbReference type="SAM" id="MobiDB-lite"/>
    </source>
</evidence>
<protein>
    <submittedName>
        <fullName evidence="2">Uncharacterized protein</fullName>
    </submittedName>
</protein>
<accession>A0ABY8GUE5</accession>
<dbReference type="Proteomes" id="UP001214170">
    <property type="component" value="Chromosome"/>
</dbReference>
<sequence>MLEKTINGFSVVAYATQPEGRTPPRAFLETRRLASKGKEGDVAESKDAAQGGLPQDGLPQDGLPQDGLPQEAQAPEGQPFEIFVSRRFRSTIEAMSAARNALDRVTSVDEDGVPDPLPE</sequence>
<dbReference type="RefSeq" id="WP_268078723.1">
    <property type="nucleotide sequence ID" value="NZ_CP106885.1"/>
</dbReference>
<keyword evidence="3" id="KW-1185">Reference proteome</keyword>
<name>A0ABY8GUE5_9BURK</name>
<evidence type="ECO:0000313" key="3">
    <source>
        <dbReference type="Proteomes" id="UP001214170"/>
    </source>
</evidence>
<proteinExistence type="predicted"/>
<evidence type="ECO:0000313" key="2">
    <source>
        <dbReference type="EMBL" id="WFP08501.1"/>
    </source>
</evidence>
<dbReference type="EMBL" id="CP121261">
    <property type="protein sequence ID" value="WFP08501.1"/>
    <property type="molecule type" value="Genomic_DNA"/>
</dbReference>
<reference evidence="2 3" key="1">
    <citation type="submission" date="2023-03" db="EMBL/GenBank/DDBJ databases">
        <title>Achromobacter spanius LIG8.</title>
        <authorList>
            <person name="Shrestha S."/>
        </authorList>
    </citation>
    <scope>NUCLEOTIDE SEQUENCE [LARGE SCALE GENOMIC DNA]</scope>
    <source>
        <strain evidence="2 3">LIG8</strain>
    </source>
</reference>
<feature type="compositionally biased region" description="Basic and acidic residues" evidence="1">
    <location>
        <begin position="34"/>
        <end position="47"/>
    </location>
</feature>
<organism evidence="2 3">
    <name type="scientific">Achromobacter spanius</name>
    <dbReference type="NCBI Taxonomy" id="217203"/>
    <lineage>
        <taxon>Bacteria</taxon>
        <taxon>Pseudomonadati</taxon>
        <taxon>Pseudomonadota</taxon>
        <taxon>Betaproteobacteria</taxon>
        <taxon>Burkholderiales</taxon>
        <taxon>Alcaligenaceae</taxon>
        <taxon>Achromobacter</taxon>
    </lineage>
</organism>